<keyword evidence="2" id="KW-1185">Reference proteome</keyword>
<protein>
    <submittedName>
        <fullName evidence="1">Uncharacterized protein</fullName>
    </submittedName>
</protein>
<dbReference type="EMBL" id="JADWOX010000026">
    <property type="protein sequence ID" value="MBI1686745.1"/>
    <property type="molecule type" value="Genomic_DNA"/>
</dbReference>
<evidence type="ECO:0000313" key="1">
    <source>
        <dbReference type="EMBL" id="MBI1686745.1"/>
    </source>
</evidence>
<evidence type="ECO:0000313" key="2">
    <source>
        <dbReference type="Proteomes" id="UP000639859"/>
    </source>
</evidence>
<reference evidence="1 2" key="1">
    <citation type="submission" date="2020-11" db="EMBL/GenBank/DDBJ databases">
        <title>genome sequence of strain KACC 18849.</title>
        <authorList>
            <person name="Gao J."/>
            <person name="Zhang X."/>
        </authorList>
    </citation>
    <scope>NUCLEOTIDE SEQUENCE [LARGE SCALE GENOMIC DNA]</scope>
    <source>
        <strain evidence="1 2">KACC 18849</strain>
    </source>
</reference>
<name>A0ABS0T6M5_9CAUL</name>
<organism evidence="1 2">
    <name type="scientific">Caulobacter hibisci</name>
    <dbReference type="NCBI Taxonomy" id="2035993"/>
    <lineage>
        <taxon>Bacteria</taxon>
        <taxon>Pseudomonadati</taxon>
        <taxon>Pseudomonadota</taxon>
        <taxon>Alphaproteobacteria</taxon>
        <taxon>Caulobacterales</taxon>
        <taxon>Caulobacteraceae</taxon>
        <taxon>Caulobacter</taxon>
    </lineage>
</organism>
<gene>
    <name evidence="1" type="ORF">I4Q42_24010</name>
</gene>
<proteinExistence type="predicted"/>
<sequence>MISSRVTAAVTAQMIAEALWPPPNVVKTFKDDWNFSRDQMRNFLADVQEALQAGDPPLTFEFDAAFIRSALSATAPGLIALIEPKVEANA</sequence>
<dbReference type="RefSeq" id="WP_198578628.1">
    <property type="nucleotide sequence ID" value="NZ_JADWOX010000026.1"/>
</dbReference>
<comment type="caution">
    <text evidence="1">The sequence shown here is derived from an EMBL/GenBank/DDBJ whole genome shotgun (WGS) entry which is preliminary data.</text>
</comment>
<accession>A0ABS0T6M5</accession>
<dbReference type="Proteomes" id="UP000639859">
    <property type="component" value="Unassembled WGS sequence"/>
</dbReference>